<dbReference type="AlphaFoldDB" id="A0A0D3KI04"/>
<dbReference type="Proteomes" id="UP000013827">
    <property type="component" value="Unassembled WGS sequence"/>
</dbReference>
<organism evidence="1 2">
    <name type="scientific">Emiliania huxleyi (strain CCMP1516)</name>
    <dbReference type="NCBI Taxonomy" id="280463"/>
    <lineage>
        <taxon>Eukaryota</taxon>
        <taxon>Haptista</taxon>
        <taxon>Haptophyta</taxon>
        <taxon>Prymnesiophyceae</taxon>
        <taxon>Isochrysidales</taxon>
        <taxon>Noelaerhabdaceae</taxon>
        <taxon>Emiliania</taxon>
    </lineage>
</organism>
<evidence type="ECO:0000313" key="1">
    <source>
        <dbReference type="EnsemblProtists" id="EOD35389"/>
    </source>
</evidence>
<reference evidence="2" key="1">
    <citation type="journal article" date="2013" name="Nature">
        <title>Pan genome of the phytoplankton Emiliania underpins its global distribution.</title>
        <authorList>
            <person name="Read B.A."/>
            <person name="Kegel J."/>
            <person name="Klute M.J."/>
            <person name="Kuo A."/>
            <person name="Lefebvre S.C."/>
            <person name="Maumus F."/>
            <person name="Mayer C."/>
            <person name="Miller J."/>
            <person name="Monier A."/>
            <person name="Salamov A."/>
            <person name="Young J."/>
            <person name="Aguilar M."/>
            <person name="Claverie J.M."/>
            <person name="Frickenhaus S."/>
            <person name="Gonzalez K."/>
            <person name="Herman E.K."/>
            <person name="Lin Y.C."/>
            <person name="Napier J."/>
            <person name="Ogata H."/>
            <person name="Sarno A.F."/>
            <person name="Shmutz J."/>
            <person name="Schroeder D."/>
            <person name="de Vargas C."/>
            <person name="Verret F."/>
            <person name="von Dassow P."/>
            <person name="Valentin K."/>
            <person name="Van de Peer Y."/>
            <person name="Wheeler G."/>
            <person name="Dacks J.B."/>
            <person name="Delwiche C.F."/>
            <person name="Dyhrman S.T."/>
            <person name="Glockner G."/>
            <person name="John U."/>
            <person name="Richards T."/>
            <person name="Worden A.Z."/>
            <person name="Zhang X."/>
            <person name="Grigoriev I.V."/>
            <person name="Allen A.E."/>
            <person name="Bidle K."/>
            <person name="Borodovsky M."/>
            <person name="Bowler C."/>
            <person name="Brownlee C."/>
            <person name="Cock J.M."/>
            <person name="Elias M."/>
            <person name="Gladyshev V.N."/>
            <person name="Groth M."/>
            <person name="Guda C."/>
            <person name="Hadaegh A."/>
            <person name="Iglesias-Rodriguez M.D."/>
            <person name="Jenkins J."/>
            <person name="Jones B.M."/>
            <person name="Lawson T."/>
            <person name="Leese F."/>
            <person name="Lindquist E."/>
            <person name="Lobanov A."/>
            <person name="Lomsadze A."/>
            <person name="Malik S.B."/>
            <person name="Marsh M.E."/>
            <person name="Mackinder L."/>
            <person name="Mock T."/>
            <person name="Mueller-Roeber B."/>
            <person name="Pagarete A."/>
            <person name="Parker M."/>
            <person name="Probert I."/>
            <person name="Quesneville H."/>
            <person name="Raines C."/>
            <person name="Rensing S.A."/>
            <person name="Riano-Pachon D.M."/>
            <person name="Richier S."/>
            <person name="Rokitta S."/>
            <person name="Shiraiwa Y."/>
            <person name="Soanes D.M."/>
            <person name="van der Giezen M."/>
            <person name="Wahlund T.M."/>
            <person name="Williams B."/>
            <person name="Wilson W."/>
            <person name="Wolfe G."/>
            <person name="Wurch L.L."/>
        </authorList>
    </citation>
    <scope>NUCLEOTIDE SEQUENCE</scope>
</reference>
<dbReference type="KEGG" id="ehx:EMIHUDRAFT_201444"/>
<dbReference type="RefSeq" id="XP_005787818.1">
    <property type="nucleotide sequence ID" value="XM_005787761.1"/>
</dbReference>
<dbReference type="GeneID" id="17280659"/>
<reference evidence="1" key="2">
    <citation type="submission" date="2024-10" db="UniProtKB">
        <authorList>
            <consortium name="EnsemblProtists"/>
        </authorList>
    </citation>
    <scope>IDENTIFICATION</scope>
</reference>
<dbReference type="HOGENOM" id="CLU_1707589_0_0_1"/>
<dbReference type="EnsemblProtists" id="EOD35389">
    <property type="protein sequence ID" value="EOD35389"/>
    <property type="gene ID" value="EMIHUDRAFT_201444"/>
</dbReference>
<accession>A0A0D3KI04</accession>
<dbReference type="PaxDb" id="2903-EOD35389"/>
<name>A0A0D3KI04_EMIH1</name>
<proteinExistence type="predicted"/>
<keyword evidence="2" id="KW-1185">Reference proteome</keyword>
<evidence type="ECO:0000313" key="2">
    <source>
        <dbReference type="Proteomes" id="UP000013827"/>
    </source>
</evidence>
<protein>
    <submittedName>
        <fullName evidence="1">Uncharacterized protein</fullName>
    </submittedName>
</protein>
<sequence>MSGKTDAAAEQILSDLEGVVYLGCASATKAVTFVNSIRLPPDAPPRVLVQGDTLGFGGNTLSAPGDGTISYSVDLSSGGRMKKAKEEEARGAAAAAPAPLNGALQAQRAQAQDHVRQLQGLGGRDRVWAQRLIECTAQSYGLVQEAVASGGRAT</sequence>